<dbReference type="GO" id="GO:0016226">
    <property type="term" value="P:iron-sulfur cluster assembly"/>
    <property type="evidence" value="ECO:0007669"/>
    <property type="project" value="InterPro"/>
</dbReference>
<dbReference type="InterPro" id="IPR037284">
    <property type="entry name" value="SUF_FeS_clus_asmbl_SufBD_sf"/>
</dbReference>
<sequence length="426" mass="47789">MIKTRRSDFFKRQLNVLADLHEAEWLTEHRKKALSVSRDLDWPDYPRVLKTTFQAISAPSSWSLQEEKTFLTEKSQIRIEQSNLSSLKIYLPRELQKLGVVVMNLFEAAEKRPDLVQQYLQKDPNNRLLAMHQAYWNCGLLIYLPNDLHLEKPIEISLTVDNYASAIEQHILFITGSGVTATVVQTTKSSPGLEKVQLNSVFDLIAGPGSRLDCFAVDQLNHSKISYFNRFSRLGVDAEVNWLLAEMNLNNLVGECSAILNGNGSKANLRVVSLADRKQKQALMTKLIHIGQHTTGNINQRGVILQDGRLIYNAVGKIVKGAHGANSEQSSRILLLSPTATGDANPILLIDENDVEAGHAASIGRVSPEQLYYLMSRGLTVDRARQLLVKGFFDDLLDRLPIENLRAELDQALERRLLTNVQKSVS</sequence>
<accession>A0A6H3GU35</accession>
<evidence type="ECO:0000259" key="2">
    <source>
        <dbReference type="Pfam" id="PF01458"/>
    </source>
</evidence>
<dbReference type="RefSeq" id="WP_002817160.1">
    <property type="nucleotide sequence ID" value="NZ_CP038451.1"/>
</dbReference>
<name>A0A6H3GU35_OENOE</name>
<dbReference type="Proteomes" id="UP000181728">
    <property type="component" value="Unassembled WGS sequence"/>
</dbReference>
<dbReference type="PANTHER" id="PTHR43575:SF1">
    <property type="entry name" value="PROTEIN ABCI7, CHLOROPLASTIC"/>
    <property type="match status" value="1"/>
</dbReference>
<dbReference type="EMBL" id="WERV01000002">
    <property type="protein sequence ID" value="MDV7714647.1"/>
    <property type="molecule type" value="Genomic_DNA"/>
</dbReference>
<dbReference type="AlphaFoldDB" id="A0A6H3GU35"/>
<reference evidence="5 6" key="1">
    <citation type="journal article" date="2016" name="BMC Genomics">
        <title>Consensus pan-genome assembly of the specialised wine bacterium Oenococcus oeni.</title>
        <authorList>
            <person name="Sternes P.R."/>
            <person name="Borneman A.R."/>
        </authorList>
    </citation>
    <scope>NUCLEOTIDE SEQUENCE [LARGE SCALE GENOMIC DNA]</scope>
    <source>
        <strain evidence="5 6">AWRIB661</strain>
    </source>
</reference>
<feature type="domain" description="SUF system FeS cluster assembly SufBD core" evidence="2">
    <location>
        <begin position="165"/>
        <end position="392"/>
    </location>
</feature>
<comment type="similarity">
    <text evidence="1">Belongs to the iron-sulfur cluster assembly SufBD family.</text>
</comment>
<dbReference type="InterPro" id="IPR000825">
    <property type="entry name" value="SUF_FeS_clus_asmbl_SufBD_core"/>
</dbReference>
<reference evidence="4" key="2">
    <citation type="submission" date="2019-10" db="EMBL/GenBank/DDBJ databases">
        <title>Malate fermentation in French cider.</title>
        <authorList>
            <person name="Cousin F.J."/>
            <person name="Medina Fernandez S."/>
            <person name="Misery B."/>
            <person name="Laplace J.-M."/>
            <person name="Cretenet M."/>
        </authorList>
    </citation>
    <scope>NUCLEOTIDE SEQUENCE</scope>
    <source>
        <strain evidence="4">UCMA15129</strain>
    </source>
</reference>
<evidence type="ECO:0000256" key="1">
    <source>
        <dbReference type="ARBA" id="ARBA00043967"/>
    </source>
</evidence>
<dbReference type="Proteomes" id="UP001281024">
    <property type="component" value="Unassembled WGS sequence"/>
</dbReference>
<protein>
    <submittedName>
        <fullName evidence="5">ABC transporter permease</fullName>
    </submittedName>
    <submittedName>
        <fullName evidence="4">SufD family Fe-S cluster assembly protein</fullName>
    </submittedName>
</protein>
<evidence type="ECO:0000259" key="3">
    <source>
        <dbReference type="Pfam" id="PF19295"/>
    </source>
</evidence>
<proteinExistence type="inferred from homology"/>
<dbReference type="Pfam" id="PF19295">
    <property type="entry name" value="SufBD_N"/>
    <property type="match status" value="1"/>
</dbReference>
<dbReference type="EMBL" id="MLOK01000039">
    <property type="protein sequence ID" value="OIM21213.1"/>
    <property type="molecule type" value="Genomic_DNA"/>
</dbReference>
<evidence type="ECO:0000313" key="4">
    <source>
        <dbReference type="EMBL" id="MDV7714647.1"/>
    </source>
</evidence>
<dbReference type="PANTHER" id="PTHR43575">
    <property type="entry name" value="PROTEIN ABCI7, CHLOROPLASTIC"/>
    <property type="match status" value="1"/>
</dbReference>
<gene>
    <name evidence="5" type="ORF">ATX59_05400</name>
    <name evidence="4" type="ORF">GA838_02465</name>
</gene>
<comment type="caution">
    <text evidence="5">The sequence shown here is derived from an EMBL/GenBank/DDBJ whole genome shotgun (WGS) entry which is preliminary data.</text>
</comment>
<dbReference type="SUPFAM" id="SSF101960">
    <property type="entry name" value="Stabilizer of iron transporter SufD"/>
    <property type="match status" value="1"/>
</dbReference>
<dbReference type="InterPro" id="IPR045595">
    <property type="entry name" value="SufBD_N"/>
</dbReference>
<evidence type="ECO:0000313" key="6">
    <source>
        <dbReference type="Proteomes" id="UP000181728"/>
    </source>
</evidence>
<feature type="domain" description="SUF system FeS cluster assembly SufBD N-terminal" evidence="3">
    <location>
        <begin position="98"/>
        <end position="156"/>
    </location>
</feature>
<organism evidence="5 6">
    <name type="scientific">Oenococcus oeni</name>
    <name type="common">Leuconostoc oenos</name>
    <dbReference type="NCBI Taxonomy" id="1247"/>
    <lineage>
        <taxon>Bacteria</taxon>
        <taxon>Bacillati</taxon>
        <taxon>Bacillota</taxon>
        <taxon>Bacilli</taxon>
        <taxon>Lactobacillales</taxon>
        <taxon>Lactobacillaceae</taxon>
        <taxon>Oenococcus</taxon>
    </lineage>
</organism>
<evidence type="ECO:0000313" key="5">
    <source>
        <dbReference type="EMBL" id="OIM21213.1"/>
    </source>
</evidence>
<dbReference type="Pfam" id="PF01458">
    <property type="entry name" value="SUFBD_core"/>
    <property type="match status" value="1"/>
</dbReference>
<dbReference type="InterPro" id="IPR055346">
    <property type="entry name" value="Fe-S_cluster_assembly_SufBD"/>
</dbReference>